<dbReference type="PANTHER" id="PTHR13362">
    <property type="entry name" value="MITOCHONDRIAL RIBOSOMAL PROTEIN S33"/>
    <property type="match status" value="1"/>
</dbReference>
<dbReference type="Pfam" id="PF08293">
    <property type="entry name" value="MRP-S33"/>
    <property type="match status" value="1"/>
</dbReference>
<comment type="subcellular location">
    <subcellularLocation>
        <location evidence="1">Mitochondrion</location>
    </subcellularLocation>
</comment>
<evidence type="ECO:0000313" key="9">
    <source>
        <dbReference type="Proteomes" id="UP000053647"/>
    </source>
</evidence>
<protein>
    <recommendedName>
        <fullName evidence="6">Small ribosomal subunit protein mS33</fullName>
    </recommendedName>
</protein>
<dbReference type="GO" id="GO:1990904">
    <property type="term" value="C:ribonucleoprotein complex"/>
    <property type="evidence" value="ECO:0007669"/>
    <property type="project" value="UniProtKB-KW"/>
</dbReference>
<dbReference type="GO" id="GO:0005739">
    <property type="term" value="C:mitochondrion"/>
    <property type="evidence" value="ECO:0007669"/>
    <property type="project" value="UniProtKB-SubCell"/>
</dbReference>
<proteinExistence type="inferred from homology"/>
<dbReference type="OrthoDB" id="2257454at2759"/>
<dbReference type="PANTHER" id="PTHR13362:SF2">
    <property type="entry name" value="SMALL RIBOSOMAL SUBUNIT PROTEIN MS33"/>
    <property type="match status" value="1"/>
</dbReference>
<accession>A0A0C9SU57</accession>
<dbReference type="GO" id="GO:0005840">
    <property type="term" value="C:ribosome"/>
    <property type="evidence" value="ECO:0007669"/>
    <property type="project" value="UniProtKB-KW"/>
</dbReference>
<evidence type="ECO:0000313" key="8">
    <source>
        <dbReference type="EMBL" id="KIJ12529.1"/>
    </source>
</evidence>
<dbReference type="HOGENOM" id="CLU_150777_0_1_1"/>
<organism evidence="8 9">
    <name type="scientific">Paxillus involutus ATCC 200175</name>
    <dbReference type="NCBI Taxonomy" id="664439"/>
    <lineage>
        <taxon>Eukaryota</taxon>
        <taxon>Fungi</taxon>
        <taxon>Dikarya</taxon>
        <taxon>Basidiomycota</taxon>
        <taxon>Agaricomycotina</taxon>
        <taxon>Agaricomycetes</taxon>
        <taxon>Agaricomycetidae</taxon>
        <taxon>Boletales</taxon>
        <taxon>Paxilineae</taxon>
        <taxon>Paxillaceae</taxon>
        <taxon>Paxillus</taxon>
    </lineage>
</organism>
<sequence length="110" mass="12342">MAAAAVTSGRLAALTKTRCAIFQTAYNPTSARTGAKYLRARLRGPSMVKYYPQDIDLSMSKLAKQWPELELVNFAEAQRLRDVEAKKARGKGVPTKAKDKTQSRRTQRKR</sequence>
<gene>
    <name evidence="8" type="ORF">PAXINDRAFT_117982</name>
</gene>
<dbReference type="AlphaFoldDB" id="A0A0C9SU57"/>
<keyword evidence="3" id="KW-0689">Ribosomal protein</keyword>
<dbReference type="Proteomes" id="UP000053647">
    <property type="component" value="Unassembled WGS sequence"/>
</dbReference>
<evidence type="ECO:0000256" key="5">
    <source>
        <dbReference type="ARBA" id="ARBA00023274"/>
    </source>
</evidence>
<evidence type="ECO:0000256" key="4">
    <source>
        <dbReference type="ARBA" id="ARBA00023128"/>
    </source>
</evidence>
<comment type="similarity">
    <text evidence="2">Belongs to the mitochondrion-specific ribosomal protein mS33 family.</text>
</comment>
<dbReference type="InterPro" id="IPR013219">
    <property type="entry name" value="Ribosomal_mS33"/>
</dbReference>
<evidence type="ECO:0000256" key="2">
    <source>
        <dbReference type="ARBA" id="ARBA00008970"/>
    </source>
</evidence>
<keyword evidence="9" id="KW-1185">Reference proteome</keyword>
<name>A0A0C9SU57_PAXIN</name>
<evidence type="ECO:0000256" key="3">
    <source>
        <dbReference type="ARBA" id="ARBA00022980"/>
    </source>
</evidence>
<keyword evidence="4" id="KW-0496">Mitochondrion</keyword>
<dbReference type="EMBL" id="KN819362">
    <property type="protein sequence ID" value="KIJ12529.1"/>
    <property type="molecule type" value="Genomic_DNA"/>
</dbReference>
<keyword evidence="5" id="KW-0687">Ribonucleoprotein</keyword>
<reference evidence="9" key="2">
    <citation type="submission" date="2015-01" db="EMBL/GenBank/DDBJ databases">
        <title>Evolutionary Origins and Diversification of the Mycorrhizal Mutualists.</title>
        <authorList>
            <consortium name="DOE Joint Genome Institute"/>
            <consortium name="Mycorrhizal Genomics Consortium"/>
            <person name="Kohler A."/>
            <person name="Kuo A."/>
            <person name="Nagy L.G."/>
            <person name="Floudas D."/>
            <person name="Copeland A."/>
            <person name="Barry K.W."/>
            <person name="Cichocki N."/>
            <person name="Veneault-Fourrey C."/>
            <person name="LaButti K."/>
            <person name="Lindquist E.A."/>
            <person name="Lipzen A."/>
            <person name="Lundell T."/>
            <person name="Morin E."/>
            <person name="Murat C."/>
            <person name="Riley R."/>
            <person name="Ohm R."/>
            <person name="Sun H."/>
            <person name="Tunlid A."/>
            <person name="Henrissat B."/>
            <person name="Grigoriev I.V."/>
            <person name="Hibbett D.S."/>
            <person name="Martin F."/>
        </authorList>
    </citation>
    <scope>NUCLEOTIDE SEQUENCE [LARGE SCALE GENOMIC DNA]</scope>
    <source>
        <strain evidence="9">ATCC 200175</strain>
    </source>
</reference>
<reference evidence="8 9" key="1">
    <citation type="submission" date="2014-06" db="EMBL/GenBank/DDBJ databases">
        <authorList>
            <consortium name="DOE Joint Genome Institute"/>
            <person name="Kuo A."/>
            <person name="Kohler A."/>
            <person name="Nagy L.G."/>
            <person name="Floudas D."/>
            <person name="Copeland A."/>
            <person name="Barry K.W."/>
            <person name="Cichocki N."/>
            <person name="Veneault-Fourrey C."/>
            <person name="LaButti K."/>
            <person name="Lindquist E.A."/>
            <person name="Lipzen A."/>
            <person name="Lundell T."/>
            <person name="Morin E."/>
            <person name="Murat C."/>
            <person name="Sun H."/>
            <person name="Tunlid A."/>
            <person name="Henrissat B."/>
            <person name="Grigoriev I.V."/>
            <person name="Hibbett D.S."/>
            <person name="Martin F."/>
            <person name="Nordberg H.P."/>
            <person name="Cantor M.N."/>
            <person name="Hua S.X."/>
        </authorList>
    </citation>
    <scope>NUCLEOTIDE SEQUENCE [LARGE SCALE GENOMIC DNA]</scope>
    <source>
        <strain evidence="8 9">ATCC 200175</strain>
    </source>
</reference>
<evidence type="ECO:0000256" key="1">
    <source>
        <dbReference type="ARBA" id="ARBA00004173"/>
    </source>
</evidence>
<feature type="region of interest" description="Disordered" evidence="7">
    <location>
        <begin position="84"/>
        <end position="110"/>
    </location>
</feature>
<evidence type="ECO:0000256" key="7">
    <source>
        <dbReference type="SAM" id="MobiDB-lite"/>
    </source>
</evidence>
<evidence type="ECO:0000256" key="6">
    <source>
        <dbReference type="ARBA" id="ARBA00035132"/>
    </source>
</evidence>